<keyword evidence="16" id="KW-1185">Reference proteome</keyword>
<keyword evidence="4 12" id="KW-0548">Nucleotidyltransferase</keyword>
<evidence type="ECO:0000256" key="2">
    <source>
        <dbReference type="ARBA" id="ARBA00022634"/>
    </source>
</evidence>
<keyword evidence="8 12" id="KW-0234">DNA repair</keyword>
<dbReference type="SUPFAM" id="SSF81301">
    <property type="entry name" value="Nucleotidyltransferase"/>
    <property type="match status" value="1"/>
</dbReference>
<dbReference type="GO" id="GO:0003887">
    <property type="term" value="F:DNA-directed DNA polymerase activity"/>
    <property type="evidence" value="ECO:0007669"/>
    <property type="project" value="UniProtKB-UniRule"/>
</dbReference>
<organism evidence="15 16">
    <name type="scientific">Lasiosphaeria hispida</name>
    <dbReference type="NCBI Taxonomy" id="260671"/>
    <lineage>
        <taxon>Eukaryota</taxon>
        <taxon>Fungi</taxon>
        <taxon>Dikarya</taxon>
        <taxon>Ascomycota</taxon>
        <taxon>Pezizomycotina</taxon>
        <taxon>Sordariomycetes</taxon>
        <taxon>Sordariomycetidae</taxon>
        <taxon>Sordariales</taxon>
        <taxon>Lasiosphaeriaceae</taxon>
        <taxon>Lasiosphaeria</taxon>
    </lineage>
</organism>
<dbReference type="Pfam" id="PF14791">
    <property type="entry name" value="DNA_pol_B_thumb"/>
    <property type="match status" value="1"/>
</dbReference>
<evidence type="ECO:0000256" key="5">
    <source>
        <dbReference type="ARBA" id="ARBA00022705"/>
    </source>
</evidence>
<dbReference type="InterPro" id="IPR002054">
    <property type="entry name" value="DNA-dir_DNA_pol_X"/>
</dbReference>
<keyword evidence="3 12" id="KW-0808">Transferase</keyword>
<feature type="domain" description="BRCT" evidence="14">
    <location>
        <begin position="5"/>
        <end position="99"/>
    </location>
</feature>
<dbReference type="InterPro" id="IPR002008">
    <property type="entry name" value="DNA_pol_X_beta-like"/>
</dbReference>
<dbReference type="PRINTS" id="PR00870">
    <property type="entry name" value="DNAPOLXBETA"/>
</dbReference>
<keyword evidence="5" id="KW-0235">DNA replication</keyword>
<evidence type="ECO:0000256" key="12">
    <source>
        <dbReference type="RuleBase" id="RU366014"/>
    </source>
</evidence>
<dbReference type="SUPFAM" id="SSF52113">
    <property type="entry name" value="BRCT domain"/>
    <property type="match status" value="1"/>
</dbReference>
<dbReference type="GO" id="GO:0003677">
    <property type="term" value="F:DNA binding"/>
    <property type="evidence" value="ECO:0007669"/>
    <property type="project" value="UniProtKB-UniRule"/>
</dbReference>
<name>A0AAJ0HWS9_9PEZI</name>
<dbReference type="GO" id="GO:0016829">
    <property type="term" value="F:lyase activity"/>
    <property type="evidence" value="ECO:0007669"/>
    <property type="project" value="UniProtKB-KW"/>
</dbReference>
<dbReference type="InterPro" id="IPR022312">
    <property type="entry name" value="DNA_pol_X"/>
</dbReference>
<dbReference type="InterPro" id="IPR018944">
    <property type="entry name" value="DNA_pol_lambd_fingers_domain"/>
</dbReference>
<evidence type="ECO:0000256" key="7">
    <source>
        <dbReference type="ARBA" id="ARBA00022932"/>
    </source>
</evidence>
<evidence type="ECO:0000256" key="4">
    <source>
        <dbReference type="ARBA" id="ARBA00022695"/>
    </source>
</evidence>
<proteinExistence type="inferred from homology"/>
<gene>
    <name evidence="15" type="ORF">B0T25DRAFT_492989</name>
</gene>
<dbReference type="FunFam" id="1.10.150.110:FF:000005">
    <property type="entry name" value="DNA polymerase POL4"/>
    <property type="match status" value="1"/>
</dbReference>
<dbReference type="SMART" id="SM00483">
    <property type="entry name" value="POLXc"/>
    <property type="match status" value="1"/>
</dbReference>
<dbReference type="InterPro" id="IPR010996">
    <property type="entry name" value="HHH_MUS81"/>
</dbReference>
<dbReference type="InterPro" id="IPR029398">
    <property type="entry name" value="PolB_thumb"/>
</dbReference>
<keyword evidence="2" id="KW-0237">DNA synthesis</keyword>
<dbReference type="Pfam" id="PF14716">
    <property type="entry name" value="HHH_8"/>
    <property type="match status" value="1"/>
</dbReference>
<comment type="similarity">
    <text evidence="12">Belongs to the DNA polymerase type-X family.</text>
</comment>
<dbReference type="PRINTS" id="PR00869">
    <property type="entry name" value="DNAPOLX"/>
</dbReference>
<evidence type="ECO:0000256" key="10">
    <source>
        <dbReference type="ARBA" id="ARBA00049244"/>
    </source>
</evidence>
<dbReference type="EMBL" id="JAUIQD010000001">
    <property type="protein sequence ID" value="KAK3364131.1"/>
    <property type="molecule type" value="Genomic_DNA"/>
</dbReference>
<accession>A0AAJ0HWS9</accession>
<dbReference type="AlphaFoldDB" id="A0AAJ0HWS9"/>
<sequence length="518" mass="57321">MVDETDLLVFFRNDDTSMVKRLRIRTVIQMGAAWVRAWGARVTHVIVDDEDLSYGDLAKYLAKQHNISQLPPGVVLTNYDYVVDCLRYRRLLNPGQYRYRVEGAPESAKPPAESSPDPGSPDCDSSRASPAPDGPGAKNKPTEATEQIKPAGQPQSDDDQPPRGDGKTQPVRGADRGNFLCMNPAGKRASQTANGRTIKVLQELATYYDRAKDAWRSAGYRKAMAILARQTTEITTEEEARGLRGVGGSIAAKIAEIAQTGRLRKLEHMRNDPRERVLDDFVGIYGVGRAQAVKWYAAGHRTRDDLRRVPLTANQAVGLDHYDDFQARVPRREVEAHGEMVRAALQRLDPACSVTIVGSYRRGAADSGDIDLLLTKAGASLDALRPLFFDRLIPDLEAASFIKATLVASGTRKGGKWQGASCLPGSTVWRRLDMLVVPDAEIGAALLYFTGSDLFNRSMRLLARNKDMRLNEYGLFGNVIRGKGGEHINDGTLIEARDERRIFAELGLEWREPEERSC</sequence>
<reference evidence="15" key="2">
    <citation type="submission" date="2023-06" db="EMBL/GenBank/DDBJ databases">
        <authorList>
            <consortium name="Lawrence Berkeley National Laboratory"/>
            <person name="Haridas S."/>
            <person name="Hensen N."/>
            <person name="Bonometti L."/>
            <person name="Westerberg I."/>
            <person name="Brannstrom I.O."/>
            <person name="Guillou S."/>
            <person name="Cros-Aarteil S."/>
            <person name="Calhoun S."/>
            <person name="Kuo A."/>
            <person name="Mondo S."/>
            <person name="Pangilinan J."/>
            <person name="Riley R."/>
            <person name="Labutti K."/>
            <person name="Andreopoulos B."/>
            <person name="Lipzen A."/>
            <person name="Chen C."/>
            <person name="Yanf M."/>
            <person name="Daum C."/>
            <person name="Ng V."/>
            <person name="Clum A."/>
            <person name="Steindorff A."/>
            <person name="Ohm R."/>
            <person name="Martin F."/>
            <person name="Silar P."/>
            <person name="Natvig D."/>
            <person name="Lalanne C."/>
            <person name="Gautier V."/>
            <person name="Ament-Velasquez S.L."/>
            <person name="Kruys A."/>
            <person name="Hutchinson M.I."/>
            <person name="Powell A.J."/>
            <person name="Barry K."/>
            <person name="Miller A.N."/>
            <person name="Grigoriev I.V."/>
            <person name="Debuchy R."/>
            <person name="Gladieux P."/>
            <person name="Thoren M.H."/>
            <person name="Johannesson H."/>
        </authorList>
    </citation>
    <scope>NUCLEOTIDE SEQUENCE</scope>
    <source>
        <strain evidence="15">CBS 955.72</strain>
    </source>
</reference>
<comment type="caution">
    <text evidence="15">The sequence shown here is derived from an EMBL/GenBank/DDBJ whole genome shotgun (WGS) entry which is preliminary data.</text>
</comment>
<feature type="active site" description="Nucleophile; Schiff-base intermediate with DNA; for 5'-dRP lyase activity" evidence="11">
    <location>
        <position position="253"/>
    </location>
</feature>
<comment type="function">
    <text evidence="12">DNA polymerase that functions in several pathways of DNA repair. Involved in base excision repair (BER) responsible for repair of lesions that give rise to abasic (AP) sites in DNA. Also contributes to DNA double-strand break repair by non-homologous end joining and homologous recombination. Has both template-dependent and template-independent (terminal transferase) DNA polymerase activities. Has also a 5'-deoxyribose-5-phosphate lyase (dRP lyase) activity.</text>
</comment>
<dbReference type="InterPro" id="IPR043519">
    <property type="entry name" value="NT_sf"/>
</dbReference>
<comment type="catalytic activity">
    <reaction evidence="10 12">
        <text>DNA(n) + a 2'-deoxyribonucleoside 5'-triphosphate = DNA(n+1) + diphosphate</text>
        <dbReference type="Rhea" id="RHEA:22508"/>
        <dbReference type="Rhea" id="RHEA-COMP:17339"/>
        <dbReference type="Rhea" id="RHEA-COMP:17340"/>
        <dbReference type="ChEBI" id="CHEBI:33019"/>
        <dbReference type="ChEBI" id="CHEBI:61560"/>
        <dbReference type="ChEBI" id="CHEBI:173112"/>
        <dbReference type="EC" id="2.7.7.7"/>
    </reaction>
</comment>
<evidence type="ECO:0000256" key="6">
    <source>
        <dbReference type="ARBA" id="ARBA00022763"/>
    </source>
</evidence>
<dbReference type="Pfam" id="PF14792">
    <property type="entry name" value="DNA_pol_B_palm"/>
    <property type="match status" value="1"/>
</dbReference>
<keyword evidence="12" id="KW-0539">Nucleus</keyword>
<dbReference type="SUPFAM" id="SSF47802">
    <property type="entry name" value="DNA polymerase beta, N-terminal domain-like"/>
    <property type="match status" value="1"/>
</dbReference>
<dbReference type="Gene3D" id="1.10.150.20">
    <property type="entry name" value="5' to 3' exonuclease, C-terminal subdomain"/>
    <property type="match status" value="1"/>
</dbReference>
<dbReference type="InterPro" id="IPR001357">
    <property type="entry name" value="BRCT_dom"/>
</dbReference>
<evidence type="ECO:0000256" key="3">
    <source>
        <dbReference type="ARBA" id="ARBA00022679"/>
    </source>
</evidence>
<dbReference type="InterPro" id="IPR027421">
    <property type="entry name" value="DNA_pol_lamdba_lyase_dom_sf"/>
</dbReference>
<evidence type="ECO:0000259" key="14">
    <source>
        <dbReference type="PROSITE" id="PS50172"/>
    </source>
</evidence>
<dbReference type="CDD" id="cd00141">
    <property type="entry name" value="NT_POLXc"/>
    <property type="match status" value="1"/>
</dbReference>
<keyword evidence="9" id="KW-0456">Lyase</keyword>
<feature type="region of interest" description="Disordered" evidence="13">
    <location>
        <begin position="103"/>
        <end position="192"/>
    </location>
</feature>
<evidence type="ECO:0000256" key="11">
    <source>
        <dbReference type="PIRSR" id="PIRSR622312-50"/>
    </source>
</evidence>
<dbReference type="Gene3D" id="1.10.150.110">
    <property type="entry name" value="DNA polymerase beta, N-terminal domain-like"/>
    <property type="match status" value="1"/>
</dbReference>
<dbReference type="Gene3D" id="3.40.50.10190">
    <property type="entry name" value="BRCT domain"/>
    <property type="match status" value="1"/>
</dbReference>
<evidence type="ECO:0000256" key="1">
    <source>
        <dbReference type="ARBA" id="ARBA00001936"/>
    </source>
</evidence>
<dbReference type="Gene3D" id="3.30.460.10">
    <property type="entry name" value="Beta Polymerase, domain 2"/>
    <property type="match status" value="1"/>
</dbReference>
<comment type="cofactor">
    <cofactor evidence="1">
        <name>Mn(2+)</name>
        <dbReference type="ChEBI" id="CHEBI:29035"/>
    </cofactor>
</comment>
<dbReference type="Proteomes" id="UP001275084">
    <property type="component" value="Unassembled WGS sequence"/>
</dbReference>
<evidence type="ECO:0000313" key="16">
    <source>
        <dbReference type="Proteomes" id="UP001275084"/>
    </source>
</evidence>
<evidence type="ECO:0000256" key="8">
    <source>
        <dbReference type="ARBA" id="ARBA00023204"/>
    </source>
</evidence>
<dbReference type="SUPFAM" id="SSF81585">
    <property type="entry name" value="PsbU/PolX domain-like"/>
    <property type="match status" value="1"/>
</dbReference>
<reference evidence="15" key="1">
    <citation type="journal article" date="2023" name="Mol. Phylogenet. Evol.">
        <title>Genome-scale phylogeny and comparative genomics of the fungal order Sordariales.</title>
        <authorList>
            <person name="Hensen N."/>
            <person name="Bonometti L."/>
            <person name="Westerberg I."/>
            <person name="Brannstrom I.O."/>
            <person name="Guillou S."/>
            <person name="Cros-Aarteil S."/>
            <person name="Calhoun S."/>
            <person name="Haridas S."/>
            <person name="Kuo A."/>
            <person name="Mondo S."/>
            <person name="Pangilinan J."/>
            <person name="Riley R."/>
            <person name="LaButti K."/>
            <person name="Andreopoulos B."/>
            <person name="Lipzen A."/>
            <person name="Chen C."/>
            <person name="Yan M."/>
            <person name="Daum C."/>
            <person name="Ng V."/>
            <person name="Clum A."/>
            <person name="Steindorff A."/>
            <person name="Ohm R.A."/>
            <person name="Martin F."/>
            <person name="Silar P."/>
            <person name="Natvig D.O."/>
            <person name="Lalanne C."/>
            <person name="Gautier V."/>
            <person name="Ament-Velasquez S.L."/>
            <person name="Kruys A."/>
            <person name="Hutchinson M.I."/>
            <person name="Powell A.J."/>
            <person name="Barry K."/>
            <person name="Miller A.N."/>
            <person name="Grigoriev I.V."/>
            <person name="Debuchy R."/>
            <person name="Gladieux P."/>
            <person name="Hiltunen Thoren M."/>
            <person name="Johannesson H."/>
        </authorList>
    </citation>
    <scope>NUCLEOTIDE SEQUENCE</scope>
    <source>
        <strain evidence="15">CBS 955.72</strain>
    </source>
</reference>
<evidence type="ECO:0000313" key="15">
    <source>
        <dbReference type="EMBL" id="KAK3364131.1"/>
    </source>
</evidence>
<dbReference type="EC" id="2.7.7.7" evidence="12"/>
<evidence type="ECO:0000256" key="9">
    <source>
        <dbReference type="ARBA" id="ARBA00023239"/>
    </source>
</evidence>
<dbReference type="Gene3D" id="3.30.210.10">
    <property type="entry name" value="DNA polymerase, thumb domain"/>
    <property type="match status" value="1"/>
</dbReference>
<dbReference type="InterPro" id="IPR036420">
    <property type="entry name" value="BRCT_dom_sf"/>
</dbReference>
<dbReference type="PANTHER" id="PTHR11276">
    <property type="entry name" value="DNA POLYMERASE TYPE-X FAMILY MEMBER"/>
    <property type="match status" value="1"/>
</dbReference>
<dbReference type="GO" id="GO:0005634">
    <property type="term" value="C:nucleus"/>
    <property type="evidence" value="ECO:0007669"/>
    <property type="project" value="UniProtKB-SubCell"/>
</dbReference>
<dbReference type="InterPro" id="IPR037160">
    <property type="entry name" value="DNA_Pol_thumb_sf"/>
</dbReference>
<dbReference type="InterPro" id="IPR028207">
    <property type="entry name" value="DNA_pol_B_palm_palm"/>
</dbReference>
<dbReference type="Pfam" id="PF10391">
    <property type="entry name" value="DNA_pol_lambd_f"/>
    <property type="match status" value="1"/>
</dbReference>
<keyword evidence="6 12" id="KW-0227">DNA damage</keyword>
<dbReference type="PROSITE" id="PS50172">
    <property type="entry name" value="BRCT"/>
    <property type="match status" value="1"/>
</dbReference>
<comment type="subcellular location">
    <subcellularLocation>
        <location evidence="12">Nucleus</location>
    </subcellularLocation>
</comment>
<feature type="compositionally biased region" description="Low complexity" evidence="13">
    <location>
        <begin position="103"/>
        <end position="123"/>
    </location>
</feature>
<protein>
    <recommendedName>
        <fullName evidence="12">DNA polymerase</fullName>
        <ecNumber evidence="12">2.7.7.7</ecNumber>
    </recommendedName>
</protein>
<dbReference type="GO" id="GO:0046872">
    <property type="term" value="F:metal ion binding"/>
    <property type="evidence" value="ECO:0007669"/>
    <property type="project" value="UniProtKB-UniRule"/>
</dbReference>
<dbReference type="GO" id="GO:0006303">
    <property type="term" value="P:double-strand break repair via nonhomologous end joining"/>
    <property type="evidence" value="ECO:0007669"/>
    <property type="project" value="TreeGrafter"/>
</dbReference>
<keyword evidence="7 12" id="KW-0239">DNA-directed DNA polymerase</keyword>
<evidence type="ECO:0000256" key="13">
    <source>
        <dbReference type="SAM" id="MobiDB-lite"/>
    </source>
</evidence>
<dbReference type="PANTHER" id="PTHR11276:SF28">
    <property type="entry name" value="DNA POLYMERASE LAMBDA"/>
    <property type="match status" value="1"/>
</dbReference>